<sequence>MDLMDYILSTDLSEREIYVIGSIVSQWGFIENEIFEQTLLSFEEEADLPKSMIANAQFSTILDLWLERVAEKQGPSKKEVLVGIYNKIKSLSEFRQAVVHSRWEWNPSSRDEITAIRVHKKTVKSVKFTFEDLADFSNSLGKIRYSIRYPGGLEDRVEEMNRIGGHLSREFWEAITPPKS</sequence>
<gene>
    <name evidence="1" type="ORF">E4L95_15280</name>
</gene>
<dbReference type="Proteomes" id="UP000297972">
    <property type="component" value="Unassembled WGS sequence"/>
</dbReference>
<dbReference type="EMBL" id="SRPG01000168">
    <property type="protein sequence ID" value="TGN54896.1"/>
    <property type="molecule type" value="Genomic_DNA"/>
</dbReference>
<reference evidence="1 2" key="1">
    <citation type="submission" date="2019-03" db="EMBL/GenBank/DDBJ databases">
        <authorList>
            <person name="Li J."/>
        </authorList>
    </citation>
    <scope>NUCLEOTIDE SEQUENCE [LARGE SCALE GENOMIC DNA]</scope>
    <source>
        <strain evidence="1 2">3058</strain>
    </source>
</reference>
<evidence type="ECO:0000313" key="2">
    <source>
        <dbReference type="Proteomes" id="UP000297972"/>
    </source>
</evidence>
<proteinExistence type="predicted"/>
<name>A0A4Z1BTA4_9RHOB</name>
<protein>
    <submittedName>
        <fullName evidence="1">Uncharacterized protein</fullName>
    </submittedName>
</protein>
<dbReference type="AlphaFoldDB" id="A0A4Z1BTA4"/>
<comment type="caution">
    <text evidence="1">The sequence shown here is derived from an EMBL/GenBank/DDBJ whole genome shotgun (WGS) entry which is preliminary data.</text>
</comment>
<evidence type="ECO:0000313" key="1">
    <source>
        <dbReference type="EMBL" id="TGN54896.1"/>
    </source>
</evidence>
<accession>A0A4Z1BTA4</accession>
<keyword evidence="2" id="KW-1185">Reference proteome</keyword>
<organism evidence="1 2">
    <name type="scientific">Paracoccus liaowanqingii</name>
    <dbReference type="NCBI Taxonomy" id="2560053"/>
    <lineage>
        <taxon>Bacteria</taxon>
        <taxon>Pseudomonadati</taxon>
        <taxon>Pseudomonadota</taxon>
        <taxon>Alphaproteobacteria</taxon>
        <taxon>Rhodobacterales</taxon>
        <taxon>Paracoccaceae</taxon>
        <taxon>Paracoccus</taxon>
    </lineage>
</organism>